<dbReference type="GO" id="GO:0035242">
    <property type="term" value="F:protein-arginine omega-N asymmetric methyltransferase activity"/>
    <property type="evidence" value="ECO:0007669"/>
    <property type="project" value="TreeGrafter"/>
</dbReference>
<accession>A0A821K9T2</accession>
<dbReference type="EMBL" id="CAJOBP010038116">
    <property type="protein sequence ID" value="CAF4732691.1"/>
    <property type="molecule type" value="Genomic_DNA"/>
</dbReference>
<dbReference type="InterPro" id="IPR029063">
    <property type="entry name" value="SAM-dependent_MTases_sf"/>
</dbReference>
<evidence type="ECO:0000313" key="4">
    <source>
        <dbReference type="EMBL" id="CAF4732691.1"/>
    </source>
</evidence>
<dbReference type="SUPFAM" id="SSF53335">
    <property type="entry name" value="S-adenosyl-L-methionine-dependent methyltransferases"/>
    <property type="match status" value="1"/>
</dbReference>
<comment type="subcellular location">
    <subcellularLocation>
        <location evidence="1">Nucleus</location>
        <location evidence="1">Nucleoplasm</location>
    </subcellularLocation>
</comment>
<protein>
    <submittedName>
        <fullName evidence="4">Uncharacterized protein</fullName>
    </submittedName>
</protein>
<dbReference type="GO" id="GO:0042054">
    <property type="term" value="F:histone methyltransferase activity"/>
    <property type="evidence" value="ECO:0007669"/>
    <property type="project" value="TreeGrafter"/>
</dbReference>
<dbReference type="Proteomes" id="UP000663873">
    <property type="component" value="Unassembled WGS sequence"/>
</dbReference>
<comment type="catalytic activity">
    <reaction evidence="3">
        <text>N(omega)-methyl-L-arginyl-[protein] + S-adenosyl-L-methionine = N(omega),N(omega)-dimethyl-L-arginyl-[protein] + S-adenosyl-L-homocysteine + H(+)</text>
        <dbReference type="Rhea" id="RHEA:48104"/>
        <dbReference type="Rhea" id="RHEA-COMP:11990"/>
        <dbReference type="Rhea" id="RHEA-COMP:11991"/>
        <dbReference type="ChEBI" id="CHEBI:15378"/>
        <dbReference type="ChEBI" id="CHEBI:57856"/>
        <dbReference type="ChEBI" id="CHEBI:59789"/>
        <dbReference type="ChEBI" id="CHEBI:61897"/>
        <dbReference type="ChEBI" id="CHEBI:65280"/>
    </reaction>
    <physiologicalReaction direction="left-to-right" evidence="3">
        <dbReference type="Rhea" id="RHEA:48105"/>
    </physiologicalReaction>
</comment>
<dbReference type="AlphaFoldDB" id="A0A821K9T2"/>
<sequence length="102" mass="11603">MDTTVSTNSTGNVPLSPILKTALATVSKTTTTNNIETDAIHDGSDKLFPEDRVSKDYYFDSYAHFGIHEEMLKDEVRTLTYRNSMIYNRHLFKDKIVLDLGK</sequence>
<dbReference type="GO" id="GO:0035241">
    <property type="term" value="F:protein-arginine omega-N monomethyltransferase activity"/>
    <property type="evidence" value="ECO:0007669"/>
    <property type="project" value="TreeGrafter"/>
</dbReference>
<dbReference type="PANTHER" id="PTHR11006:SF54">
    <property type="entry name" value="PROTEIN ARGININE N-METHYLTRANSFERASE 1"/>
    <property type="match status" value="1"/>
</dbReference>
<evidence type="ECO:0000313" key="5">
    <source>
        <dbReference type="Proteomes" id="UP000663873"/>
    </source>
</evidence>
<keyword evidence="5" id="KW-1185">Reference proteome</keyword>
<dbReference type="PANTHER" id="PTHR11006">
    <property type="entry name" value="PROTEIN ARGININE N-METHYLTRANSFERASE"/>
    <property type="match status" value="1"/>
</dbReference>
<name>A0A821K9T2_9BILA</name>
<dbReference type="GO" id="GO:0005654">
    <property type="term" value="C:nucleoplasm"/>
    <property type="evidence" value="ECO:0007669"/>
    <property type="project" value="UniProtKB-SubCell"/>
</dbReference>
<comment type="caution">
    <text evidence="4">The sequence shown here is derived from an EMBL/GenBank/DDBJ whole genome shotgun (WGS) entry which is preliminary data.</text>
</comment>
<dbReference type="Gene3D" id="3.40.50.150">
    <property type="entry name" value="Vaccinia Virus protein VP39"/>
    <property type="match status" value="1"/>
</dbReference>
<organism evidence="4 5">
    <name type="scientific">Rotaria socialis</name>
    <dbReference type="NCBI Taxonomy" id="392032"/>
    <lineage>
        <taxon>Eukaryota</taxon>
        <taxon>Metazoa</taxon>
        <taxon>Spiralia</taxon>
        <taxon>Gnathifera</taxon>
        <taxon>Rotifera</taxon>
        <taxon>Eurotatoria</taxon>
        <taxon>Bdelloidea</taxon>
        <taxon>Philodinida</taxon>
        <taxon>Philodinidae</taxon>
        <taxon>Rotaria</taxon>
    </lineage>
</organism>
<proteinExistence type="predicted"/>
<evidence type="ECO:0000256" key="1">
    <source>
        <dbReference type="ARBA" id="ARBA00004642"/>
    </source>
</evidence>
<keyword evidence="2" id="KW-0949">S-adenosyl-L-methionine</keyword>
<evidence type="ECO:0000256" key="2">
    <source>
        <dbReference type="ARBA" id="ARBA00022691"/>
    </source>
</evidence>
<evidence type="ECO:0000256" key="3">
    <source>
        <dbReference type="ARBA" id="ARBA00047655"/>
    </source>
</evidence>
<gene>
    <name evidence="4" type="ORF">UJA718_LOCUS37866</name>
</gene>
<dbReference type="InterPro" id="IPR025799">
    <property type="entry name" value="Arg_MeTrfase"/>
</dbReference>
<reference evidence="4" key="1">
    <citation type="submission" date="2021-02" db="EMBL/GenBank/DDBJ databases">
        <authorList>
            <person name="Nowell W R."/>
        </authorList>
    </citation>
    <scope>NUCLEOTIDE SEQUENCE</scope>
</reference>